<dbReference type="EMBL" id="FNCS01000013">
    <property type="protein sequence ID" value="SDG94089.1"/>
    <property type="molecule type" value="Genomic_DNA"/>
</dbReference>
<dbReference type="AlphaFoldDB" id="A0A1G7YCP3"/>
<dbReference type="SUPFAM" id="SSF56655">
    <property type="entry name" value="Carbohydrate phosphatase"/>
    <property type="match status" value="1"/>
</dbReference>
<comment type="cofactor">
    <cofactor evidence="2">
        <name>Mg(2+)</name>
        <dbReference type="ChEBI" id="CHEBI:18420"/>
    </cofactor>
</comment>
<keyword evidence="2" id="KW-0479">Metal-binding</keyword>
<feature type="binding site" evidence="2">
    <location>
        <position position="67"/>
    </location>
    <ligand>
        <name>Mg(2+)</name>
        <dbReference type="ChEBI" id="CHEBI:18420"/>
        <label>1</label>
        <note>catalytic</note>
    </ligand>
</feature>
<dbReference type="GO" id="GO:0046872">
    <property type="term" value="F:metal ion binding"/>
    <property type="evidence" value="ECO:0007669"/>
    <property type="project" value="UniProtKB-KW"/>
</dbReference>
<evidence type="ECO:0000313" key="4">
    <source>
        <dbReference type="Proteomes" id="UP000199495"/>
    </source>
</evidence>
<proteinExistence type="inferred from homology"/>
<dbReference type="Pfam" id="PF00459">
    <property type="entry name" value="Inositol_P"/>
    <property type="match status" value="1"/>
</dbReference>
<evidence type="ECO:0000256" key="2">
    <source>
        <dbReference type="PIRSR" id="PIRSR600760-2"/>
    </source>
</evidence>
<dbReference type="Proteomes" id="UP000199495">
    <property type="component" value="Unassembled WGS sequence"/>
</dbReference>
<name>A0A1G7YCP3_9HYPH</name>
<evidence type="ECO:0000256" key="1">
    <source>
        <dbReference type="ARBA" id="ARBA00009759"/>
    </source>
</evidence>
<dbReference type="STRING" id="440168.SAMN04487974_11348"/>
<reference evidence="3 4" key="1">
    <citation type="submission" date="2016-10" db="EMBL/GenBank/DDBJ databases">
        <authorList>
            <person name="de Groot N.N."/>
        </authorList>
    </citation>
    <scope>NUCLEOTIDE SEQUENCE [LARGE SCALE GENOMIC DNA]</scope>
    <source>
        <strain evidence="3 4">CGMCC 1.10267</strain>
    </source>
</reference>
<dbReference type="PANTHER" id="PTHR20854:SF4">
    <property type="entry name" value="INOSITOL-1-MONOPHOSPHATASE-RELATED"/>
    <property type="match status" value="1"/>
</dbReference>
<dbReference type="PRINTS" id="PR00377">
    <property type="entry name" value="IMPHPHTASES"/>
</dbReference>
<evidence type="ECO:0000313" key="3">
    <source>
        <dbReference type="EMBL" id="SDG94089.1"/>
    </source>
</evidence>
<gene>
    <name evidence="3" type="ORF">SAMN04487974_11348</name>
</gene>
<dbReference type="OrthoDB" id="9785695at2"/>
<feature type="binding site" evidence="2">
    <location>
        <position position="93"/>
    </location>
    <ligand>
        <name>Mg(2+)</name>
        <dbReference type="ChEBI" id="CHEBI:18420"/>
        <label>2</label>
    </ligand>
</feature>
<sequence>MNIERLTAILREAAKTEIMPRFRRLDDGTIKTKAHAYDLVTEADVASERFITKAINDAAPQMVVIGEEAVAADPSLLDRHFENETVIYVDPVDGTWNFAAGLPLFAVMAAVVTRGEVVAGVIYDPVGDDWMMTERGCGCFQVFPDGRMVRQKFADAVPLEDMAGTASVAYIEKAKRPEILANLAKISVLGAYRCAGHEYRLGAGGNLHFMMFNKLTPWDHAAGSLMMAEAGAHVARFDGSAYKPGHKDGGLLVAPDAESWHMLRREVFTV</sequence>
<keyword evidence="4" id="KW-1185">Reference proteome</keyword>
<accession>A0A1G7YCP3</accession>
<keyword evidence="2" id="KW-0460">Magnesium</keyword>
<protein>
    <submittedName>
        <fullName evidence="3">Fructose-1,6-bisphosphatase</fullName>
    </submittedName>
</protein>
<dbReference type="InterPro" id="IPR000760">
    <property type="entry name" value="Inositol_monophosphatase-like"/>
</dbReference>
<comment type="similarity">
    <text evidence="1">Belongs to the inositol monophosphatase superfamily.</text>
</comment>
<feature type="binding site" evidence="2">
    <location>
        <position position="90"/>
    </location>
    <ligand>
        <name>Mg(2+)</name>
        <dbReference type="ChEBI" id="CHEBI:18420"/>
        <label>2</label>
    </ligand>
</feature>
<dbReference type="GO" id="GO:0006020">
    <property type="term" value="P:inositol metabolic process"/>
    <property type="evidence" value="ECO:0007669"/>
    <property type="project" value="TreeGrafter"/>
</dbReference>
<dbReference type="Gene3D" id="3.30.540.10">
    <property type="entry name" value="Fructose-1,6-Bisphosphatase, subunit A, domain 1"/>
    <property type="match status" value="1"/>
</dbReference>
<dbReference type="GO" id="GO:0007165">
    <property type="term" value="P:signal transduction"/>
    <property type="evidence" value="ECO:0007669"/>
    <property type="project" value="TreeGrafter"/>
</dbReference>
<dbReference type="PANTHER" id="PTHR20854">
    <property type="entry name" value="INOSITOL MONOPHOSPHATASE"/>
    <property type="match status" value="1"/>
</dbReference>
<dbReference type="GO" id="GO:0008934">
    <property type="term" value="F:inositol monophosphate 1-phosphatase activity"/>
    <property type="evidence" value="ECO:0007669"/>
    <property type="project" value="TreeGrafter"/>
</dbReference>
<organism evidence="3 4">
    <name type="scientific">Pelagibacterium luteolum</name>
    <dbReference type="NCBI Taxonomy" id="440168"/>
    <lineage>
        <taxon>Bacteria</taxon>
        <taxon>Pseudomonadati</taxon>
        <taxon>Pseudomonadota</taxon>
        <taxon>Alphaproteobacteria</taxon>
        <taxon>Hyphomicrobiales</taxon>
        <taxon>Devosiaceae</taxon>
        <taxon>Pelagibacterium</taxon>
    </lineage>
</organism>
<feature type="binding site" evidence="2">
    <location>
        <position position="219"/>
    </location>
    <ligand>
        <name>Mg(2+)</name>
        <dbReference type="ChEBI" id="CHEBI:18420"/>
        <label>1</label>
        <note>catalytic</note>
    </ligand>
</feature>
<dbReference type="Gene3D" id="3.40.190.80">
    <property type="match status" value="1"/>
</dbReference>
<dbReference type="RefSeq" id="WP_090597788.1">
    <property type="nucleotide sequence ID" value="NZ_FNCS01000013.1"/>
</dbReference>